<organism evidence="1">
    <name type="scientific">hydrothermal vent metagenome</name>
    <dbReference type="NCBI Taxonomy" id="652676"/>
    <lineage>
        <taxon>unclassified sequences</taxon>
        <taxon>metagenomes</taxon>
        <taxon>ecological metagenomes</taxon>
    </lineage>
</organism>
<evidence type="ECO:0008006" key="2">
    <source>
        <dbReference type="Google" id="ProtNLM"/>
    </source>
</evidence>
<accession>A0A3B0U477</accession>
<proteinExistence type="predicted"/>
<dbReference type="PROSITE" id="PS51257">
    <property type="entry name" value="PROKAR_LIPOPROTEIN"/>
    <property type="match status" value="1"/>
</dbReference>
<dbReference type="EMBL" id="UOEP01000238">
    <property type="protein sequence ID" value="VAW25158.1"/>
    <property type="molecule type" value="Genomic_DNA"/>
</dbReference>
<sequence>MKKQLISNITIGAVLSFLSFSSCLIPTEENICHEVSLTEALFKKLGILKVPISTKLSLKILLETYENSNSHTN</sequence>
<dbReference type="AlphaFoldDB" id="A0A3B0U477"/>
<gene>
    <name evidence="1" type="ORF">MNBD_BACTEROID01-352</name>
</gene>
<name>A0A3B0U477_9ZZZZ</name>
<protein>
    <recommendedName>
        <fullName evidence="2">Lipoprotein</fullName>
    </recommendedName>
</protein>
<evidence type="ECO:0000313" key="1">
    <source>
        <dbReference type="EMBL" id="VAW25158.1"/>
    </source>
</evidence>
<reference evidence="1" key="1">
    <citation type="submission" date="2018-06" db="EMBL/GenBank/DDBJ databases">
        <authorList>
            <person name="Zhirakovskaya E."/>
        </authorList>
    </citation>
    <scope>NUCLEOTIDE SEQUENCE</scope>
</reference>